<dbReference type="PRINTS" id="PR00721">
    <property type="entry name" value="STOMATIN"/>
</dbReference>
<dbReference type="SMART" id="SM00244">
    <property type="entry name" value="PHB"/>
    <property type="match status" value="1"/>
</dbReference>
<feature type="transmembrane region" description="Helical" evidence="2">
    <location>
        <begin position="84"/>
        <end position="103"/>
    </location>
</feature>
<dbReference type="InterPro" id="IPR001972">
    <property type="entry name" value="Stomatin_HflK_fam"/>
</dbReference>
<dbReference type="PANTHER" id="PTHR10264:SF19">
    <property type="entry name" value="AT06885P-RELATED"/>
    <property type="match status" value="1"/>
</dbReference>
<feature type="domain" description="Band 7" evidence="3">
    <location>
        <begin position="62"/>
        <end position="220"/>
    </location>
</feature>
<evidence type="ECO:0000256" key="1">
    <source>
        <dbReference type="ARBA" id="ARBA00008164"/>
    </source>
</evidence>
<dbReference type="Pfam" id="PF01145">
    <property type="entry name" value="Band_7"/>
    <property type="match status" value="1"/>
</dbReference>
<evidence type="ECO:0000259" key="3">
    <source>
        <dbReference type="SMART" id="SM00244"/>
    </source>
</evidence>
<gene>
    <name evidence="4" type="ORF">SPACI_037490</name>
</gene>
<evidence type="ECO:0000313" key="4">
    <source>
        <dbReference type="EMBL" id="XFO73642.1"/>
    </source>
</evidence>
<dbReference type="PANTHER" id="PTHR10264">
    <property type="entry name" value="BAND 7 PROTEIN-RELATED"/>
    <property type="match status" value="1"/>
</dbReference>
<dbReference type="EMBL" id="CP155571">
    <property type="protein sequence ID" value="XFO73642.1"/>
    <property type="molecule type" value="Genomic_DNA"/>
</dbReference>
<name>A0ABZ3J5H4_SPOA4</name>
<keyword evidence="5" id="KW-1185">Reference proteome</keyword>
<protein>
    <recommendedName>
        <fullName evidence="3">Band 7 domain-containing protein</fullName>
    </recommendedName>
</protein>
<reference evidence="4" key="1">
    <citation type="submission" date="2024-05" db="EMBL/GenBank/DDBJ databases">
        <title>Isolation and characterization of Sporomusa carbonis sp. nov., a carboxydotrophic hydrogenogen in the genus of Sporomusa isolated from a charcoal burning pile.</title>
        <authorList>
            <person name="Boeer T."/>
            <person name="Rosenbaum F."/>
            <person name="Eysell L."/>
            <person name="Mueller V."/>
            <person name="Daniel R."/>
            <person name="Poehlein A."/>
        </authorList>
    </citation>
    <scope>NUCLEOTIDE SEQUENCE [LARGE SCALE GENOMIC DNA]</scope>
    <source>
        <strain evidence="4">DSM 3132</strain>
    </source>
</reference>
<keyword evidence="2" id="KW-0812">Transmembrane</keyword>
<organism evidence="4 5">
    <name type="scientific">Sporomusa acidovorans (strain ATCC 49682 / DSM 3132 / Mol)</name>
    <dbReference type="NCBI Taxonomy" id="1123286"/>
    <lineage>
        <taxon>Bacteria</taxon>
        <taxon>Bacillati</taxon>
        <taxon>Bacillota</taxon>
        <taxon>Negativicutes</taxon>
        <taxon>Selenomonadales</taxon>
        <taxon>Sporomusaceae</taxon>
        <taxon>Sporomusa</taxon>
    </lineage>
</organism>
<dbReference type="Proteomes" id="UP000216052">
    <property type="component" value="Chromosome"/>
</dbReference>
<sequence length="309" mass="34327">MKKDTERSQMIKAVRRERKPGRNALPLTLFLVIVLIAATYGLMQENNWIIASGFILAFLVSQSVKVAQQWEKAVVLRLGKFHSLAGPGLFFIIPIIDTTPFWIDQRIIATSFNAEQTLTKDNVPVDVDAVLFWMVWDAEKAALEVEDYREAVSWAAQTALRDVIGRTMLSEMLAGRENIDSELQEMIDKRTVPWGVAVQSVEIRDVIIPEGLQDAMSREAQADRERKARIILGSAEQEIAASFVEAANIYGDSAIALQLRSLNVLYESLKKQGGLVVVPSQMADATGLGACLGIQSQLARKPEDNKVEE</sequence>
<dbReference type="CDD" id="cd13775">
    <property type="entry name" value="SPFH_eoslipins_u3"/>
    <property type="match status" value="1"/>
</dbReference>
<dbReference type="InterPro" id="IPR043202">
    <property type="entry name" value="Band-7_stomatin-like"/>
</dbReference>
<feature type="transmembrane region" description="Helical" evidence="2">
    <location>
        <begin position="48"/>
        <end position="64"/>
    </location>
</feature>
<evidence type="ECO:0000256" key="2">
    <source>
        <dbReference type="SAM" id="Phobius"/>
    </source>
</evidence>
<dbReference type="RefSeq" id="WP_211285029.1">
    <property type="nucleotide sequence ID" value="NZ_CP155571.1"/>
</dbReference>
<dbReference type="Gene3D" id="6.10.250.2090">
    <property type="match status" value="1"/>
</dbReference>
<accession>A0ABZ3J5H4</accession>
<comment type="similarity">
    <text evidence="1">Belongs to the band 7/mec-2 family.</text>
</comment>
<evidence type="ECO:0000313" key="5">
    <source>
        <dbReference type="Proteomes" id="UP000216052"/>
    </source>
</evidence>
<proteinExistence type="inferred from homology"/>
<dbReference type="InterPro" id="IPR001107">
    <property type="entry name" value="Band_7"/>
</dbReference>
<dbReference type="Gene3D" id="3.30.479.30">
    <property type="entry name" value="Band 7 domain"/>
    <property type="match status" value="1"/>
</dbReference>
<dbReference type="InterPro" id="IPR036013">
    <property type="entry name" value="Band_7/SPFH_dom_sf"/>
</dbReference>
<keyword evidence="2" id="KW-1133">Transmembrane helix</keyword>
<feature type="transmembrane region" description="Helical" evidence="2">
    <location>
        <begin position="21"/>
        <end position="42"/>
    </location>
</feature>
<dbReference type="SUPFAM" id="SSF117892">
    <property type="entry name" value="Band 7/SPFH domain"/>
    <property type="match status" value="1"/>
</dbReference>
<keyword evidence="2" id="KW-0472">Membrane</keyword>